<protein>
    <submittedName>
        <fullName evidence="1">Uncharacterized protein</fullName>
    </submittedName>
</protein>
<dbReference type="AlphaFoldDB" id="A0A834HEZ9"/>
<dbReference type="OrthoDB" id="8775810at2759"/>
<organism evidence="1 2">
    <name type="scientific">Rhododendron simsii</name>
    <name type="common">Sims's rhododendron</name>
    <dbReference type="NCBI Taxonomy" id="118357"/>
    <lineage>
        <taxon>Eukaryota</taxon>
        <taxon>Viridiplantae</taxon>
        <taxon>Streptophyta</taxon>
        <taxon>Embryophyta</taxon>
        <taxon>Tracheophyta</taxon>
        <taxon>Spermatophyta</taxon>
        <taxon>Magnoliopsida</taxon>
        <taxon>eudicotyledons</taxon>
        <taxon>Gunneridae</taxon>
        <taxon>Pentapetalae</taxon>
        <taxon>asterids</taxon>
        <taxon>Ericales</taxon>
        <taxon>Ericaceae</taxon>
        <taxon>Ericoideae</taxon>
        <taxon>Rhodoreae</taxon>
        <taxon>Rhododendron</taxon>
    </lineage>
</organism>
<keyword evidence="2" id="KW-1185">Reference proteome</keyword>
<name>A0A834HEZ9_RHOSS</name>
<reference evidence="1" key="1">
    <citation type="submission" date="2019-11" db="EMBL/GenBank/DDBJ databases">
        <authorList>
            <person name="Liu Y."/>
            <person name="Hou J."/>
            <person name="Li T.-Q."/>
            <person name="Guan C.-H."/>
            <person name="Wu X."/>
            <person name="Wu H.-Z."/>
            <person name="Ling F."/>
            <person name="Zhang R."/>
            <person name="Shi X.-G."/>
            <person name="Ren J.-P."/>
            <person name="Chen E.-F."/>
            <person name="Sun J.-M."/>
        </authorList>
    </citation>
    <scope>NUCLEOTIDE SEQUENCE</scope>
    <source>
        <strain evidence="1">Adult_tree_wgs_1</strain>
        <tissue evidence="1">Leaves</tissue>
    </source>
</reference>
<evidence type="ECO:0000313" key="1">
    <source>
        <dbReference type="EMBL" id="KAF7151071.1"/>
    </source>
</evidence>
<dbReference type="EMBL" id="WJXA01000002">
    <property type="protein sequence ID" value="KAF7151071.1"/>
    <property type="molecule type" value="Genomic_DNA"/>
</dbReference>
<accession>A0A834HEZ9</accession>
<dbReference type="Proteomes" id="UP000626092">
    <property type="component" value="Unassembled WGS sequence"/>
</dbReference>
<proteinExistence type="predicted"/>
<evidence type="ECO:0000313" key="2">
    <source>
        <dbReference type="Proteomes" id="UP000626092"/>
    </source>
</evidence>
<gene>
    <name evidence="1" type="ORF">RHSIM_Rhsim02G0245500</name>
</gene>
<sequence>MASTDTIEPESHLVFDGVDEQSRLEPCPLTSPEISSVDSYSGGYSINSFSIFCPKKPKSRTFDPKVRHCCHDVKFCDHVVKICGQGAKVCSHDVRVYDQRAKLTLELGYYQDGKTQILQFSFSSSSLSSLFFQLLLTEFRSLPPLFEEMPNANHELMLYSNLNLSV</sequence>
<comment type="caution">
    <text evidence="1">The sequence shown here is derived from an EMBL/GenBank/DDBJ whole genome shotgun (WGS) entry which is preliminary data.</text>
</comment>